<dbReference type="STRING" id="1172567.WQO_14475"/>
<gene>
    <name evidence="2" type="ORF">WQO_14475</name>
</gene>
<dbReference type="GeneID" id="27783556"/>
<name>A0A0U3LDM8_STRGL</name>
<dbReference type="Proteomes" id="UP000064183">
    <property type="component" value="Chromosome"/>
</dbReference>
<feature type="domain" description="Carrier" evidence="1">
    <location>
        <begin position="30"/>
        <end position="67"/>
    </location>
</feature>
<proteinExistence type="predicted"/>
<sequence>MTAPAAAEAALRGRVAVLVSRATDGEVTEEELLSEGASLTALGVTSLALLRLIDAVEEEFGIVLDLDGPFRFLDDLDGLVGHLAELGVAADGGNDA</sequence>
<dbReference type="RefSeq" id="WP_010063920.1">
    <property type="nucleotide sequence ID" value="NZ_CP013738.1"/>
</dbReference>
<dbReference type="AlphaFoldDB" id="A0A0U3LDM8"/>
<accession>A0A0U3LDM8</accession>
<protein>
    <recommendedName>
        <fullName evidence="1">Carrier domain-containing protein</fullName>
    </recommendedName>
</protein>
<dbReference type="SUPFAM" id="SSF47336">
    <property type="entry name" value="ACP-like"/>
    <property type="match status" value="1"/>
</dbReference>
<dbReference type="Gene3D" id="1.10.1200.10">
    <property type="entry name" value="ACP-like"/>
    <property type="match status" value="1"/>
</dbReference>
<dbReference type="InterPro" id="IPR036736">
    <property type="entry name" value="ACP-like_sf"/>
</dbReference>
<dbReference type="InterPro" id="IPR009081">
    <property type="entry name" value="PP-bd_ACP"/>
</dbReference>
<organism evidence="2 3">
    <name type="scientific">Streptomyces globisporus C-1027</name>
    <dbReference type="NCBI Taxonomy" id="1172567"/>
    <lineage>
        <taxon>Bacteria</taxon>
        <taxon>Bacillati</taxon>
        <taxon>Actinomycetota</taxon>
        <taxon>Actinomycetes</taxon>
        <taxon>Kitasatosporales</taxon>
        <taxon>Streptomycetaceae</taxon>
        <taxon>Streptomyces</taxon>
    </lineage>
</organism>
<dbReference type="KEGG" id="sgb:WQO_14475"/>
<dbReference type="EMBL" id="CP013738">
    <property type="protein sequence ID" value="ALU94444.1"/>
    <property type="molecule type" value="Genomic_DNA"/>
</dbReference>
<reference evidence="2 3" key="1">
    <citation type="journal article" date="2012" name="J. Bacteriol.">
        <title>Draft genome sequence of Streptomyces globisporus C-1027, which produces an antitumor antibiotic consisting of a nine-membered enediyne with a chromoprotein.</title>
        <authorList>
            <person name="Wang L."/>
            <person name="Wang S."/>
            <person name="He Q."/>
            <person name="Yu T."/>
            <person name="Li Q."/>
            <person name="Hong B."/>
        </authorList>
    </citation>
    <scope>NUCLEOTIDE SEQUENCE [LARGE SCALE GENOMIC DNA]</scope>
    <source>
        <strain evidence="2 3">C-1027</strain>
    </source>
</reference>
<evidence type="ECO:0000313" key="3">
    <source>
        <dbReference type="Proteomes" id="UP000064183"/>
    </source>
</evidence>
<evidence type="ECO:0000313" key="2">
    <source>
        <dbReference type="EMBL" id="ALU94444.1"/>
    </source>
</evidence>
<dbReference type="Pfam" id="PF00550">
    <property type="entry name" value="PP-binding"/>
    <property type="match status" value="1"/>
</dbReference>
<evidence type="ECO:0000259" key="1">
    <source>
        <dbReference type="Pfam" id="PF00550"/>
    </source>
</evidence>